<dbReference type="GO" id="GO:0003847">
    <property type="term" value="F:1-alkyl-2-acetylglycerophosphocholine esterase activity"/>
    <property type="evidence" value="ECO:0007669"/>
    <property type="project" value="TreeGrafter"/>
</dbReference>
<dbReference type="HOGENOM" id="CLU_010857_0_0_6"/>
<dbReference type="PROSITE" id="PS51257">
    <property type="entry name" value="PROKAR_LIPOPROTEIN"/>
    <property type="match status" value="1"/>
</dbReference>
<dbReference type="InterPro" id="IPR020009">
    <property type="entry name" value="VolA/Pla-1/cef"/>
</dbReference>
<sequence>MKKLALSLAIISALGLSACDSETIEDVQKEVADNGTAVKSLARIVFDPGAAEPLLSIPNDLLLSGTTDGTLNLPAENLVDEDGKKLPTDYLNPSAAVGALDGWSTVNPFTIEVALPEGRTLNGDSIFSPGAVHIYEAIMGGDQSDAECAAIPRGPACKLVAELTFGVDFVAKASGNNVAIVPLKPLKAKTAYVIALTDAIQDSEGMAVAGSISYDLVKQDLNDNPLKTESQLLLQTLTNSFENVAVAGGLNKDNIIYSFSMTTQSIGDVSQATKSLMLSGIPGTTPILSAITPTGANAAMLVGLDPNDFGAGTVASYAAVSKSTLSSPYYLETPYYDGAAGSCNLLADDITKGCPDLFSRWEAMGDSPVTVGGALASGVLSQESFAEQAIAQGKDPAELLANPAKLVGLTFTVDVPIDDEGNTVAVNLDQTRHLTKYNPLPQVKSYKSGASAIDVIVTTPDIARINAIAAMKKGSALTTEETMQVPAAGWPVMIFSHGITSYKETVLAISGTLASQGIATISIDHPYHGARGIDFNADGVYEISATSSLSDSDPAYVNANVTSYMNLASLLTARDNVRQSEVDLLALRLSLNSVNLAGQLDATKVSFLGHSLGAITGIPVMALANSGIIDPATGQLSEVNPYAMTSVSLAFPGGGIPGVLLNSPSFAPVVMAGLTSSQTFIDLVEAAAIAEGKALEDLTEAEYQGYVAAIYPAFAAEFNFAGQTIIDAADPINYAAGLKETMTPVHLMEIVGDEAAGGTNKSDQVIPNYNANLPLVGTEPLIQALGLVGADETVGNGTTAVSAAVRFLKGHHSSILSPAVSPGVAEDAQANLEVTIEMQTQVAAFAKTGGKLILISDNQHLVPVGE</sequence>
<dbReference type="PANTHER" id="PTHR10272">
    <property type="entry name" value="PLATELET-ACTIVATING FACTOR ACETYLHYDROLASE"/>
    <property type="match status" value="1"/>
</dbReference>
<keyword evidence="2" id="KW-0442">Lipid degradation</keyword>
<keyword evidence="4" id="KW-0732">Signal</keyword>
<dbReference type="AlphaFoldDB" id="Q486T0"/>
<reference evidence="6" key="1">
    <citation type="journal article" date="2005" name="Proc. Natl. Acad. Sci. U.S.A.">
        <title>The psychrophilic lifestyle as revealed by the genome sequence of Colwellia psychrerythraea 34H through genomic and proteomic analyses.</title>
        <authorList>
            <person name="Methe B.A."/>
            <person name="Nelson K.E."/>
            <person name="Deming J.W."/>
            <person name="Momen B."/>
            <person name="Melamud E."/>
            <person name="Zhang X."/>
            <person name="Moult J."/>
            <person name="Madupu R."/>
            <person name="Nelson W.C."/>
            <person name="Dodson R.J."/>
            <person name="Brinkac L.M."/>
            <person name="Daugherty S.C."/>
            <person name="Durkin A.S."/>
            <person name="DeBoy R.T."/>
            <person name="Kolonay J.F."/>
            <person name="Sullivan S.A."/>
            <person name="Zhou L."/>
            <person name="Davidsen T.M."/>
            <person name="Wu M."/>
            <person name="Huston A.L."/>
            <person name="Lewis M."/>
            <person name="Weaver B."/>
            <person name="Weidman J.F."/>
            <person name="Khouri H."/>
            <person name="Utterback T.R."/>
            <person name="Feldblyum T.V."/>
            <person name="Fraser C.M."/>
        </authorList>
    </citation>
    <scope>NUCLEOTIDE SEQUENCE [LARGE SCALE GENOMIC DNA]</scope>
    <source>
        <strain evidence="6">34H</strain>
    </source>
</reference>
<dbReference type="InterPro" id="IPR029058">
    <property type="entry name" value="AB_hydrolase_fold"/>
</dbReference>
<dbReference type="EMBL" id="CP000083">
    <property type="protein sequence ID" value="AAZ28785.1"/>
    <property type="molecule type" value="Genomic_DNA"/>
</dbReference>
<feature type="chain" id="PRO_5004234213" description="Bacterial virulence factor lipase N-terminal domain-containing protein" evidence="4">
    <location>
        <begin position="19"/>
        <end position="866"/>
    </location>
</feature>
<keyword evidence="1" id="KW-0378">Hydrolase</keyword>
<dbReference type="InterPro" id="IPR025920">
    <property type="entry name" value="Lipase_bact_N"/>
</dbReference>
<dbReference type="KEGG" id="cps:CPS_1192"/>
<proteinExistence type="predicted"/>
<gene>
    <name evidence="6" type="ordered locus">CPS_1192</name>
</gene>
<dbReference type="Gene3D" id="3.40.50.1820">
    <property type="entry name" value="alpha/beta hydrolase"/>
    <property type="match status" value="1"/>
</dbReference>
<evidence type="ECO:0000256" key="2">
    <source>
        <dbReference type="ARBA" id="ARBA00022963"/>
    </source>
</evidence>
<feature type="domain" description="Bacterial virulence factor lipase N-terminal" evidence="5">
    <location>
        <begin position="39"/>
        <end position="279"/>
    </location>
</feature>
<evidence type="ECO:0000259" key="5">
    <source>
        <dbReference type="Pfam" id="PF12262"/>
    </source>
</evidence>
<dbReference type="Proteomes" id="UP000000547">
    <property type="component" value="Chromosome"/>
</dbReference>
<accession>Q486T0</accession>
<evidence type="ECO:0000256" key="1">
    <source>
        <dbReference type="ARBA" id="ARBA00022801"/>
    </source>
</evidence>
<evidence type="ECO:0000313" key="7">
    <source>
        <dbReference type="Proteomes" id="UP000000547"/>
    </source>
</evidence>
<evidence type="ECO:0000313" key="6">
    <source>
        <dbReference type="EMBL" id="AAZ28785.1"/>
    </source>
</evidence>
<protein>
    <recommendedName>
        <fullName evidence="5">Bacterial virulence factor lipase N-terminal domain-containing protein</fullName>
    </recommendedName>
</protein>
<keyword evidence="3" id="KW-0443">Lipid metabolism</keyword>
<feature type="signal peptide" evidence="4">
    <location>
        <begin position="1"/>
        <end position="18"/>
    </location>
</feature>
<evidence type="ECO:0000256" key="3">
    <source>
        <dbReference type="ARBA" id="ARBA00023098"/>
    </source>
</evidence>
<dbReference type="RefSeq" id="WP_011042029.1">
    <property type="nucleotide sequence ID" value="NC_003910.7"/>
</dbReference>
<dbReference type="Pfam" id="PF12262">
    <property type="entry name" value="Lipase_bact_N"/>
    <property type="match status" value="1"/>
</dbReference>
<dbReference type="NCBIfam" id="TIGR03502">
    <property type="entry name" value="lipase_Pla1_cef"/>
    <property type="match status" value="1"/>
</dbReference>
<dbReference type="STRING" id="167879.CPS_1192"/>
<dbReference type="SUPFAM" id="SSF53474">
    <property type="entry name" value="alpha/beta-Hydrolases"/>
    <property type="match status" value="1"/>
</dbReference>
<name>Q486T0_COLP3</name>
<dbReference type="PANTHER" id="PTHR10272:SF0">
    <property type="entry name" value="PLATELET-ACTIVATING FACTOR ACETYLHYDROLASE"/>
    <property type="match status" value="1"/>
</dbReference>
<organism evidence="6 7">
    <name type="scientific">Colwellia psychrerythraea (strain 34H / ATCC BAA-681)</name>
    <name type="common">Vibrio psychroerythus</name>
    <dbReference type="NCBI Taxonomy" id="167879"/>
    <lineage>
        <taxon>Bacteria</taxon>
        <taxon>Pseudomonadati</taxon>
        <taxon>Pseudomonadota</taxon>
        <taxon>Gammaproteobacteria</taxon>
        <taxon>Alteromonadales</taxon>
        <taxon>Colwelliaceae</taxon>
        <taxon>Colwellia</taxon>
    </lineage>
</organism>
<dbReference type="GO" id="GO:0016042">
    <property type="term" value="P:lipid catabolic process"/>
    <property type="evidence" value="ECO:0007669"/>
    <property type="project" value="UniProtKB-KW"/>
</dbReference>
<dbReference type="Pfam" id="PF03403">
    <property type="entry name" value="PAF-AH_p_II"/>
    <property type="match status" value="1"/>
</dbReference>
<evidence type="ECO:0000256" key="4">
    <source>
        <dbReference type="SAM" id="SignalP"/>
    </source>
</evidence>